<feature type="region of interest" description="Disordered" evidence="1">
    <location>
        <begin position="1"/>
        <end position="20"/>
    </location>
</feature>
<sequence>MGEVKEGLNQKDGGRGLAIGGGSPGSLNNLQYQFGVSMGRLVFGSAGSSLQRVIRPLTLSCCQVDIRRGDSPYRGRLMWFQEMTCGRLVGLAH</sequence>
<evidence type="ECO:0000313" key="3">
    <source>
        <dbReference type="Proteomes" id="UP000287651"/>
    </source>
</evidence>
<dbReference type="EMBL" id="AMZH03014259">
    <property type="protein sequence ID" value="RRT47939.1"/>
    <property type="molecule type" value="Genomic_DNA"/>
</dbReference>
<organism evidence="2 3">
    <name type="scientific">Ensete ventricosum</name>
    <name type="common">Abyssinian banana</name>
    <name type="synonym">Musa ensete</name>
    <dbReference type="NCBI Taxonomy" id="4639"/>
    <lineage>
        <taxon>Eukaryota</taxon>
        <taxon>Viridiplantae</taxon>
        <taxon>Streptophyta</taxon>
        <taxon>Embryophyta</taxon>
        <taxon>Tracheophyta</taxon>
        <taxon>Spermatophyta</taxon>
        <taxon>Magnoliopsida</taxon>
        <taxon>Liliopsida</taxon>
        <taxon>Zingiberales</taxon>
        <taxon>Musaceae</taxon>
        <taxon>Ensete</taxon>
    </lineage>
</organism>
<dbReference type="Proteomes" id="UP000287651">
    <property type="component" value="Unassembled WGS sequence"/>
</dbReference>
<comment type="caution">
    <text evidence="2">The sequence shown here is derived from an EMBL/GenBank/DDBJ whole genome shotgun (WGS) entry which is preliminary data.</text>
</comment>
<reference evidence="2 3" key="1">
    <citation type="journal article" date="2014" name="Agronomy (Basel)">
        <title>A Draft Genome Sequence for Ensete ventricosum, the Drought-Tolerant Tree Against Hunger.</title>
        <authorList>
            <person name="Harrison J."/>
            <person name="Moore K.A."/>
            <person name="Paszkiewicz K."/>
            <person name="Jones T."/>
            <person name="Grant M."/>
            <person name="Ambacheew D."/>
            <person name="Muzemil S."/>
            <person name="Studholme D.J."/>
        </authorList>
    </citation>
    <scope>NUCLEOTIDE SEQUENCE [LARGE SCALE GENOMIC DNA]</scope>
</reference>
<dbReference type="AlphaFoldDB" id="A0A426Y879"/>
<feature type="compositionally biased region" description="Basic and acidic residues" evidence="1">
    <location>
        <begin position="1"/>
        <end position="14"/>
    </location>
</feature>
<name>A0A426Y879_ENSVE</name>
<protein>
    <submittedName>
        <fullName evidence="2">Uncharacterized protein</fullName>
    </submittedName>
</protein>
<evidence type="ECO:0000256" key="1">
    <source>
        <dbReference type="SAM" id="MobiDB-lite"/>
    </source>
</evidence>
<evidence type="ECO:0000313" key="2">
    <source>
        <dbReference type="EMBL" id="RRT47939.1"/>
    </source>
</evidence>
<accession>A0A426Y879</accession>
<gene>
    <name evidence="2" type="ORF">B296_00044089</name>
</gene>
<proteinExistence type="predicted"/>